<organism evidence="6 7">
    <name type="scientific">Paraburkholderia tropica</name>
    <dbReference type="NCBI Taxonomy" id="92647"/>
    <lineage>
        <taxon>Bacteria</taxon>
        <taxon>Pseudomonadati</taxon>
        <taxon>Pseudomonadota</taxon>
        <taxon>Betaproteobacteria</taxon>
        <taxon>Burkholderiales</taxon>
        <taxon>Burkholderiaceae</taxon>
        <taxon>Paraburkholderia</taxon>
    </lineage>
</organism>
<dbReference type="EMBL" id="FNZM01000012">
    <property type="protein sequence ID" value="SEJ99065.1"/>
    <property type="molecule type" value="Genomic_DNA"/>
</dbReference>
<dbReference type="FunFam" id="3.40.190.290:FF:000001">
    <property type="entry name" value="Transcriptional regulator, LysR family"/>
    <property type="match status" value="1"/>
</dbReference>
<reference evidence="6 7" key="1">
    <citation type="submission" date="2016-10" db="EMBL/GenBank/DDBJ databases">
        <authorList>
            <person name="Varghese N."/>
            <person name="Submissions S."/>
        </authorList>
    </citation>
    <scope>NUCLEOTIDE SEQUENCE [LARGE SCALE GENOMIC DNA]</scope>
    <source>
        <strain evidence="6 7">LMG 22274</strain>
    </source>
</reference>
<dbReference type="PANTHER" id="PTHR30537">
    <property type="entry name" value="HTH-TYPE TRANSCRIPTIONAL REGULATOR"/>
    <property type="match status" value="1"/>
</dbReference>
<gene>
    <name evidence="6" type="ORF">SAMN05216550_112131</name>
</gene>
<evidence type="ECO:0000256" key="4">
    <source>
        <dbReference type="ARBA" id="ARBA00023163"/>
    </source>
</evidence>
<feature type="domain" description="HTH lysR-type" evidence="5">
    <location>
        <begin position="1"/>
        <end position="59"/>
    </location>
</feature>
<evidence type="ECO:0000259" key="5">
    <source>
        <dbReference type="PROSITE" id="PS50931"/>
    </source>
</evidence>
<dbReference type="PANTHER" id="PTHR30537:SF72">
    <property type="entry name" value="LYSR FAMILY TRANSCRIPTIONAL REGULATOR"/>
    <property type="match status" value="1"/>
</dbReference>
<evidence type="ECO:0000256" key="3">
    <source>
        <dbReference type="ARBA" id="ARBA00023125"/>
    </source>
</evidence>
<dbReference type="CDD" id="cd08472">
    <property type="entry name" value="PBP2_CrgA_like_3"/>
    <property type="match status" value="1"/>
</dbReference>
<dbReference type="Proteomes" id="UP000183529">
    <property type="component" value="Unassembled WGS sequence"/>
</dbReference>
<dbReference type="InterPro" id="IPR058163">
    <property type="entry name" value="LysR-type_TF_proteobact-type"/>
</dbReference>
<dbReference type="InterPro" id="IPR036388">
    <property type="entry name" value="WH-like_DNA-bd_sf"/>
</dbReference>
<dbReference type="GO" id="GO:0043565">
    <property type="term" value="F:sequence-specific DNA binding"/>
    <property type="evidence" value="ECO:0007669"/>
    <property type="project" value="TreeGrafter"/>
</dbReference>
<name>A0AAQ1JVN7_9BURK</name>
<protein>
    <submittedName>
        <fullName evidence="6">Transcriptional regulator, LysR family</fullName>
    </submittedName>
</protein>
<dbReference type="InterPro" id="IPR000847">
    <property type="entry name" value="LysR_HTH_N"/>
</dbReference>
<comment type="similarity">
    <text evidence="1">Belongs to the LysR transcriptional regulatory family.</text>
</comment>
<dbReference type="Gene3D" id="1.10.10.10">
    <property type="entry name" value="Winged helix-like DNA-binding domain superfamily/Winged helix DNA-binding domain"/>
    <property type="match status" value="1"/>
</dbReference>
<evidence type="ECO:0000256" key="2">
    <source>
        <dbReference type="ARBA" id="ARBA00023015"/>
    </source>
</evidence>
<dbReference type="FunFam" id="1.10.10.10:FF:000001">
    <property type="entry name" value="LysR family transcriptional regulator"/>
    <property type="match status" value="1"/>
</dbReference>
<dbReference type="RefSeq" id="WP_074985006.1">
    <property type="nucleotide sequence ID" value="NZ_CADFGN010000004.1"/>
</dbReference>
<dbReference type="Gene3D" id="3.40.190.290">
    <property type="match status" value="1"/>
</dbReference>
<dbReference type="GO" id="GO:0006351">
    <property type="term" value="P:DNA-templated transcription"/>
    <property type="evidence" value="ECO:0007669"/>
    <property type="project" value="TreeGrafter"/>
</dbReference>
<dbReference type="InterPro" id="IPR005119">
    <property type="entry name" value="LysR_subst-bd"/>
</dbReference>
<dbReference type="AlphaFoldDB" id="A0AAQ1JVN7"/>
<evidence type="ECO:0000256" key="1">
    <source>
        <dbReference type="ARBA" id="ARBA00009437"/>
    </source>
</evidence>
<comment type="caution">
    <text evidence="6">The sequence shown here is derived from an EMBL/GenBank/DDBJ whole genome shotgun (WGS) entry which is preliminary data.</text>
</comment>
<keyword evidence="4" id="KW-0804">Transcription</keyword>
<evidence type="ECO:0000313" key="6">
    <source>
        <dbReference type="EMBL" id="SEJ99065.1"/>
    </source>
</evidence>
<dbReference type="GO" id="GO:0003700">
    <property type="term" value="F:DNA-binding transcription factor activity"/>
    <property type="evidence" value="ECO:0007669"/>
    <property type="project" value="InterPro"/>
</dbReference>
<keyword evidence="2" id="KW-0805">Transcription regulation</keyword>
<dbReference type="SUPFAM" id="SSF46785">
    <property type="entry name" value="Winged helix' DNA-binding domain"/>
    <property type="match status" value="1"/>
</dbReference>
<proteinExistence type="inferred from homology"/>
<accession>A0AAQ1JVN7</accession>
<evidence type="ECO:0000313" key="7">
    <source>
        <dbReference type="Proteomes" id="UP000183529"/>
    </source>
</evidence>
<sequence length="308" mass="34232">MDRIDLFRVFTRVVECANFTRAADTLGMPRSSVSAAIQELENRVGTRLLNRTTRKVTTTQDGAAFYERCQRLIADVEETEHLFRSADFASAGTLRVDMPGRIGRLIVAPALPAFLDAYPQIDIEIGATDRTVDLIEERVDCALRVGMLHESELIARPIGALTLINVASPAYLARHGVPRGPDDLVEHIPIGYASPTSGRLAPWEWVEGDTARTLAIKGRVTVNSAEAYIACCLSGLGLIQIPAYDVETHLQAGELVEVLPEYRAAPMPVTLLYPHRQHLSRRLQVFADWLVELVRKRCCERQETFDSP</sequence>
<dbReference type="InterPro" id="IPR036390">
    <property type="entry name" value="WH_DNA-bd_sf"/>
</dbReference>
<dbReference type="SUPFAM" id="SSF53850">
    <property type="entry name" value="Periplasmic binding protein-like II"/>
    <property type="match status" value="1"/>
</dbReference>
<dbReference type="Pfam" id="PF03466">
    <property type="entry name" value="LysR_substrate"/>
    <property type="match status" value="1"/>
</dbReference>
<dbReference type="PROSITE" id="PS50931">
    <property type="entry name" value="HTH_LYSR"/>
    <property type="match status" value="1"/>
</dbReference>
<dbReference type="Pfam" id="PF00126">
    <property type="entry name" value="HTH_1"/>
    <property type="match status" value="1"/>
</dbReference>
<keyword evidence="3" id="KW-0238">DNA-binding</keyword>